<dbReference type="EMBL" id="CAADFN010000087">
    <property type="protein sequence ID" value="VFK21180.1"/>
    <property type="molecule type" value="Genomic_DNA"/>
</dbReference>
<reference evidence="2" key="1">
    <citation type="submission" date="2019-02" db="EMBL/GenBank/DDBJ databases">
        <authorList>
            <person name="Gruber-Vodicka R. H."/>
            <person name="Seah K. B. B."/>
        </authorList>
    </citation>
    <scope>NUCLEOTIDE SEQUENCE</scope>
    <source>
        <strain evidence="2">BECK_BY7</strain>
    </source>
</reference>
<evidence type="ECO:0008006" key="3">
    <source>
        <dbReference type="Google" id="ProtNLM"/>
    </source>
</evidence>
<evidence type="ECO:0000256" key="1">
    <source>
        <dbReference type="SAM" id="MobiDB-lite"/>
    </source>
</evidence>
<name>A0A450WVZ5_9GAMM</name>
<feature type="region of interest" description="Disordered" evidence="1">
    <location>
        <begin position="76"/>
        <end position="115"/>
    </location>
</feature>
<organism evidence="2">
    <name type="scientific">Candidatus Kentrum sp. LFY</name>
    <dbReference type="NCBI Taxonomy" id="2126342"/>
    <lineage>
        <taxon>Bacteria</taxon>
        <taxon>Pseudomonadati</taxon>
        <taxon>Pseudomonadota</taxon>
        <taxon>Gammaproteobacteria</taxon>
        <taxon>Candidatus Kentrum</taxon>
    </lineage>
</organism>
<dbReference type="AlphaFoldDB" id="A0A450WVZ5"/>
<protein>
    <recommendedName>
        <fullName evidence="3">Addiction module component</fullName>
    </recommendedName>
</protein>
<evidence type="ECO:0000313" key="2">
    <source>
        <dbReference type="EMBL" id="VFK21180.1"/>
    </source>
</evidence>
<gene>
    <name evidence="2" type="ORF">BECKLFY1418C_GA0070996_10874</name>
</gene>
<accession>A0A450WVZ5</accession>
<proteinExistence type="predicted"/>
<sequence>MLSVALKSELRKLPLEDKLEVFEVIRGSVIPPAERGFPEPSDQQMQELLRRAERAASNPGAGRSWAEVKKGLPDRCQASIRSSRTKRRRISRVRDSGVKRKPGWAPPSSIESKSG</sequence>